<reference evidence="1" key="2">
    <citation type="submission" date="2018-10" db="UniProtKB">
        <authorList>
            <consortium name="EnsemblPlants"/>
        </authorList>
    </citation>
    <scope>IDENTIFICATION</scope>
</reference>
<dbReference type="Gramene" id="TraesCS4A03G0133900.1">
    <property type="protein sequence ID" value="TraesCS4A03G0133900.1.CDS"/>
    <property type="gene ID" value="TraesCS4A03G0133900"/>
</dbReference>
<dbReference type="AlphaFoldDB" id="A0A3B6HPI4"/>
<evidence type="ECO:0000313" key="1">
    <source>
        <dbReference type="EnsemblPlants" id="TraesCS4A02G067600.1"/>
    </source>
</evidence>
<name>A0A3B6HPI4_WHEAT</name>
<accession>A0A3B6HPI4</accession>
<keyword evidence="2" id="KW-1185">Reference proteome</keyword>
<proteinExistence type="predicted"/>
<dbReference type="OMA" id="IEPWCKW"/>
<reference evidence="1" key="1">
    <citation type="submission" date="2018-08" db="EMBL/GenBank/DDBJ databases">
        <authorList>
            <person name="Rossello M."/>
        </authorList>
    </citation>
    <scope>NUCLEOTIDE SEQUENCE [LARGE SCALE GENOMIC DNA]</scope>
    <source>
        <strain evidence="1">cv. Chinese Spring</strain>
    </source>
</reference>
<dbReference type="Proteomes" id="UP000019116">
    <property type="component" value="Chromosome 4A"/>
</dbReference>
<organism evidence="1">
    <name type="scientific">Triticum aestivum</name>
    <name type="common">Wheat</name>
    <dbReference type="NCBI Taxonomy" id="4565"/>
    <lineage>
        <taxon>Eukaryota</taxon>
        <taxon>Viridiplantae</taxon>
        <taxon>Streptophyta</taxon>
        <taxon>Embryophyta</taxon>
        <taxon>Tracheophyta</taxon>
        <taxon>Spermatophyta</taxon>
        <taxon>Magnoliopsida</taxon>
        <taxon>Liliopsida</taxon>
        <taxon>Poales</taxon>
        <taxon>Poaceae</taxon>
        <taxon>BOP clade</taxon>
        <taxon>Pooideae</taxon>
        <taxon>Triticodae</taxon>
        <taxon>Triticeae</taxon>
        <taxon>Triticinae</taxon>
        <taxon>Triticum</taxon>
    </lineage>
</organism>
<evidence type="ECO:0000313" key="2">
    <source>
        <dbReference type="Proteomes" id="UP000019116"/>
    </source>
</evidence>
<sequence>MTSIEPWCKWFFLQSSTADQLPSPEKLALWSSRHSYKQKDQGVAHLNLFSLQSTIDLTTVGSSSVYTQAWTHGGSALRHLPSSSIAQTPHRVCLPSSASSSTAWLPGDGSLRLAAHNSSFRRLGRSFCMGWRRGGCTDRTRHQRRSYLRL</sequence>
<dbReference type="EnsemblPlants" id="TraesCS4A02G067600.1">
    <property type="protein sequence ID" value="TraesCS4A02G067600.1"/>
    <property type="gene ID" value="TraesCS4A02G067600"/>
</dbReference>
<dbReference type="Gramene" id="TraesCS4A02G067600.1">
    <property type="protein sequence ID" value="TraesCS4A02G067600.1"/>
    <property type="gene ID" value="TraesCS4A02G067600"/>
</dbReference>
<protein>
    <submittedName>
        <fullName evidence="1">Uncharacterized protein</fullName>
    </submittedName>
</protein>